<dbReference type="EMBL" id="HG966617">
    <property type="protein sequence ID" value="CDO61235.1"/>
    <property type="molecule type" value="Genomic_DNA"/>
</dbReference>
<accession>X5MNG3</accession>
<dbReference type="Proteomes" id="UP000032160">
    <property type="component" value="Chromosome I"/>
</dbReference>
<dbReference type="Pfam" id="PF05618">
    <property type="entry name" value="Zn_protease"/>
    <property type="match status" value="1"/>
</dbReference>
<dbReference type="OrthoDB" id="3865600at2"/>
<feature type="domain" description="Retropepsin-like aspartic endopeptidase" evidence="1">
    <location>
        <begin position="21"/>
        <end position="154"/>
    </location>
</feature>
<organism evidence="2 3">
    <name type="scientific">Candidatus Phaeomarinibacter ectocarpi</name>
    <dbReference type="NCBI Taxonomy" id="1458461"/>
    <lineage>
        <taxon>Bacteria</taxon>
        <taxon>Pseudomonadati</taxon>
        <taxon>Pseudomonadota</taxon>
        <taxon>Alphaproteobacteria</taxon>
        <taxon>Hyphomicrobiales</taxon>
        <taxon>Parvibaculaceae</taxon>
        <taxon>Candidatus Phaeomarinibacter</taxon>
    </lineage>
</organism>
<dbReference type="HOGENOM" id="CLU_099424_1_0_5"/>
<dbReference type="PATRIC" id="fig|1458461.3.peg.3029"/>
<evidence type="ECO:0000259" key="1">
    <source>
        <dbReference type="Pfam" id="PF05618"/>
    </source>
</evidence>
<name>X5MNG3_9HYPH</name>
<dbReference type="InterPro" id="IPR021109">
    <property type="entry name" value="Peptidase_aspartic_dom_sf"/>
</dbReference>
<sequence>MSAKNTALKPPRPRVKPARPIIGWREWVGLGDLGVTQVKAKIDTGARTSAIHAFKIRPFTDGGSPHVSFLLHPAQRRRLPEIECVAAVHDQRHIRSSNGHQEERYVIKTTAQVGDHFWPIELTLTDRDQLGFRMLLGREAVRKNFVIDPGRSFVGGSLTAAIRLPANPKEPKK</sequence>
<evidence type="ECO:0000313" key="3">
    <source>
        <dbReference type="Proteomes" id="UP000032160"/>
    </source>
</evidence>
<dbReference type="SUPFAM" id="SSF50630">
    <property type="entry name" value="Acid proteases"/>
    <property type="match status" value="1"/>
</dbReference>
<dbReference type="PANTHER" id="PTHR38037">
    <property type="entry name" value="ZN_PROTEASE DOMAIN-CONTAINING PROTEIN"/>
    <property type="match status" value="1"/>
</dbReference>
<keyword evidence="3" id="KW-1185">Reference proteome</keyword>
<dbReference type="AlphaFoldDB" id="X5MNG3"/>
<dbReference type="Gene3D" id="2.40.70.10">
    <property type="entry name" value="Acid Proteases"/>
    <property type="match status" value="1"/>
</dbReference>
<dbReference type="STRING" id="1458461.BN1012_Phect3023"/>
<proteinExistence type="predicted"/>
<evidence type="ECO:0000313" key="2">
    <source>
        <dbReference type="EMBL" id="CDO61235.1"/>
    </source>
</evidence>
<reference evidence="2 3" key="1">
    <citation type="journal article" date="2014" name="Front. Genet.">
        <title>Genome and metabolic network of "Candidatus Phaeomarinobacter ectocarpi" Ec32, a new candidate genus of Alphaproteobacteria frequently associated with brown algae.</title>
        <authorList>
            <person name="Dittami S.M."/>
            <person name="Barbeyron T."/>
            <person name="Boyen C."/>
            <person name="Cambefort J."/>
            <person name="Collet G."/>
            <person name="Delage L."/>
            <person name="Gobet A."/>
            <person name="Groisillier A."/>
            <person name="Leblanc C."/>
            <person name="Michel G."/>
            <person name="Scornet D."/>
            <person name="Siegel A."/>
            <person name="Tapia J.E."/>
            <person name="Tonon T."/>
        </authorList>
    </citation>
    <scope>NUCLEOTIDE SEQUENCE [LARGE SCALE GENOMIC DNA]</scope>
    <source>
        <strain evidence="2 3">Ec32</strain>
    </source>
</reference>
<gene>
    <name evidence="2" type="ORF">BN1012_Phect3023</name>
</gene>
<dbReference type="KEGG" id="pect:BN1012_Phect3023"/>
<dbReference type="PANTHER" id="PTHR38037:SF1">
    <property type="entry name" value="ATP-DEPENDENT ZINC PROTEASE DOMAIN-CONTAINING PROTEIN-RELATED"/>
    <property type="match status" value="1"/>
</dbReference>
<dbReference type="InterPro" id="IPR008503">
    <property type="entry name" value="Asp_endopeptidase"/>
</dbReference>
<dbReference type="RefSeq" id="WP_043949089.1">
    <property type="nucleotide sequence ID" value="NZ_HG966617.1"/>
</dbReference>
<protein>
    <recommendedName>
        <fullName evidence="1">Retropepsin-like aspartic endopeptidase domain-containing protein</fullName>
    </recommendedName>
</protein>